<dbReference type="Proteomes" id="UP000826195">
    <property type="component" value="Unassembled WGS sequence"/>
</dbReference>
<dbReference type="EMBL" id="JAHXZJ010000747">
    <property type="protein sequence ID" value="KAH0557215.1"/>
    <property type="molecule type" value="Genomic_DNA"/>
</dbReference>
<proteinExistence type="predicted"/>
<protein>
    <submittedName>
        <fullName evidence="2">Uncharacterized protein</fullName>
    </submittedName>
</protein>
<gene>
    <name evidence="2" type="ORF">KQX54_001773</name>
</gene>
<feature type="region of interest" description="Disordered" evidence="1">
    <location>
        <begin position="1"/>
        <end position="24"/>
    </location>
</feature>
<keyword evidence="3" id="KW-1185">Reference proteome</keyword>
<accession>A0AAV7IQ41</accession>
<evidence type="ECO:0000313" key="3">
    <source>
        <dbReference type="Proteomes" id="UP000826195"/>
    </source>
</evidence>
<evidence type="ECO:0000256" key="1">
    <source>
        <dbReference type="SAM" id="MobiDB-lite"/>
    </source>
</evidence>
<sequence>MSRTLVDLHNPEAHLRPHHHKNGKEKIAAYSGKSSNSRKLAASSNNKIINKNSSTDLAAVNILDARPSQVTGQLR</sequence>
<name>A0AAV7IQ41_COTGL</name>
<reference evidence="2 3" key="1">
    <citation type="journal article" date="2021" name="J. Hered.">
        <title>A chromosome-level genome assembly of the parasitoid wasp, Cotesia glomerata (Hymenoptera: Braconidae).</title>
        <authorList>
            <person name="Pinto B.J."/>
            <person name="Weis J.J."/>
            <person name="Gamble T."/>
            <person name="Ode P.J."/>
            <person name="Paul R."/>
            <person name="Zaspel J.M."/>
        </authorList>
    </citation>
    <scope>NUCLEOTIDE SEQUENCE [LARGE SCALE GENOMIC DNA]</scope>
    <source>
        <strain evidence="2">CgM1</strain>
    </source>
</reference>
<comment type="caution">
    <text evidence="2">The sequence shown here is derived from an EMBL/GenBank/DDBJ whole genome shotgun (WGS) entry which is preliminary data.</text>
</comment>
<evidence type="ECO:0000313" key="2">
    <source>
        <dbReference type="EMBL" id="KAH0557215.1"/>
    </source>
</evidence>
<organism evidence="2 3">
    <name type="scientific">Cotesia glomerata</name>
    <name type="common">Lepidopteran parasitic wasp</name>
    <name type="synonym">Apanteles glomeratus</name>
    <dbReference type="NCBI Taxonomy" id="32391"/>
    <lineage>
        <taxon>Eukaryota</taxon>
        <taxon>Metazoa</taxon>
        <taxon>Ecdysozoa</taxon>
        <taxon>Arthropoda</taxon>
        <taxon>Hexapoda</taxon>
        <taxon>Insecta</taxon>
        <taxon>Pterygota</taxon>
        <taxon>Neoptera</taxon>
        <taxon>Endopterygota</taxon>
        <taxon>Hymenoptera</taxon>
        <taxon>Apocrita</taxon>
        <taxon>Ichneumonoidea</taxon>
        <taxon>Braconidae</taxon>
        <taxon>Microgastrinae</taxon>
        <taxon>Cotesia</taxon>
    </lineage>
</organism>
<dbReference type="AlphaFoldDB" id="A0AAV7IQ41"/>